<dbReference type="EMBL" id="JAVDUG010000006">
    <property type="protein sequence ID" value="MDR6779982.1"/>
    <property type="molecule type" value="Genomic_DNA"/>
</dbReference>
<keyword evidence="3" id="KW-1185">Reference proteome</keyword>
<reference evidence="2 3" key="1">
    <citation type="submission" date="2023-07" db="EMBL/GenBank/DDBJ databases">
        <title>Sorghum-associated microbial communities from plants grown in Nebraska, USA.</title>
        <authorList>
            <person name="Schachtman D."/>
        </authorList>
    </citation>
    <scope>NUCLEOTIDE SEQUENCE [LARGE SCALE GENOMIC DNA]</scope>
    <source>
        <strain evidence="2 3">BE143</strain>
    </source>
</reference>
<evidence type="ECO:0000256" key="1">
    <source>
        <dbReference type="SAM" id="Phobius"/>
    </source>
</evidence>
<gene>
    <name evidence="2" type="ORF">J2W98_004277</name>
</gene>
<keyword evidence="1" id="KW-0472">Membrane</keyword>
<proteinExistence type="predicted"/>
<protein>
    <submittedName>
        <fullName evidence="2">Uncharacterized protein</fullName>
    </submittedName>
</protein>
<dbReference type="Proteomes" id="UP001266807">
    <property type="component" value="Unassembled WGS sequence"/>
</dbReference>
<keyword evidence="1" id="KW-1133">Transmembrane helix</keyword>
<feature type="transmembrane region" description="Helical" evidence="1">
    <location>
        <begin position="105"/>
        <end position="127"/>
    </location>
</feature>
<accession>A0ABU1QKJ9</accession>
<organism evidence="2 3">
    <name type="scientific">Paenibacillus peoriae</name>
    <dbReference type="NCBI Taxonomy" id="59893"/>
    <lineage>
        <taxon>Bacteria</taxon>
        <taxon>Bacillati</taxon>
        <taxon>Bacillota</taxon>
        <taxon>Bacilli</taxon>
        <taxon>Bacillales</taxon>
        <taxon>Paenibacillaceae</taxon>
        <taxon>Paenibacillus</taxon>
    </lineage>
</organism>
<name>A0ABU1QKJ9_9BACL</name>
<sequence length="142" mass="16151">MKGSQTTSITFEGIIPGSASSSSLYCCPFHLRILTLAFSIFFPDHILLIDICLATRFDTLTCAFQGFLDVGFNYEQASLGLKHVPSNSLTSKSMDDIIIKGKNHWYRALCEWAFLIISFVSAYNDYFPYIPRRRRSKNPFSK</sequence>
<comment type="caution">
    <text evidence="2">The sequence shown here is derived from an EMBL/GenBank/DDBJ whole genome shotgun (WGS) entry which is preliminary data.</text>
</comment>
<evidence type="ECO:0000313" key="3">
    <source>
        <dbReference type="Proteomes" id="UP001266807"/>
    </source>
</evidence>
<keyword evidence="1" id="KW-0812">Transmembrane</keyword>
<evidence type="ECO:0000313" key="2">
    <source>
        <dbReference type="EMBL" id="MDR6779982.1"/>
    </source>
</evidence>